<dbReference type="AlphaFoldDB" id="A0A132NUG2"/>
<evidence type="ECO:0000313" key="2">
    <source>
        <dbReference type="EMBL" id="KWX13713.1"/>
    </source>
</evidence>
<evidence type="ECO:0000313" key="3">
    <source>
        <dbReference type="Proteomes" id="UP000070089"/>
    </source>
</evidence>
<dbReference type="VEuPathDB" id="GiardiaDB:QR46_2298"/>
<feature type="region of interest" description="Disordered" evidence="1">
    <location>
        <begin position="270"/>
        <end position="289"/>
    </location>
</feature>
<feature type="region of interest" description="Disordered" evidence="1">
    <location>
        <begin position="425"/>
        <end position="457"/>
    </location>
</feature>
<organism evidence="2 3">
    <name type="scientific">Giardia duodenalis assemblage B</name>
    <dbReference type="NCBI Taxonomy" id="1394984"/>
    <lineage>
        <taxon>Eukaryota</taxon>
        <taxon>Metamonada</taxon>
        <taxon>Diplomonadida</taxon>
        <taxon>Hexamitidae</taxon>
        <taxon>Giardiinae</taxon>
        <taxon>Giardia</taxon>
    </lineage>
</organism>
<dbReference type="OrthoDB" id="10257488at2759"/>
<name>A0A132NUG2_GIAIN</name>
<sequence length="596" mass="64425">MTTLEREKIDFITQKLAEAYTGRPRSIASRGKSKPADFYSISLPSSLIQSMGTVHSRLASAKMTSINPKKSVSVLAEANHEYNGMGHNLFLAVHHSSSLNDDKRLESVIASRIKDSQRPVSTTRPMGSAASTIGITSVYEQKAPDSARLFDGVAVSSHSRLSNKVADSPATSRPASSLSQSGYTKGTVITVSREMHDAMEADREAQQGLSQAPAGSRGDTNLQRGRQEWSRSSSRRESRAGSRVPSAIRKSTALDLEALTVDDAHARTLQETTDTNKHEVAASPQEVGSLTTLPYAPHVRPIQKHVTINRLNDGLRILRETNMRYGLGNMEPNNRPIIANPALTVAGIVQPIQSILTDQMMIASSDLSLQMKEMTMAASGINFSKLSDQERDSLDTQYVAFGKIVKPPSSSVTSHFSDANVAELTGRRSRSNVRGSSAKSAISGMSSRQRSAATHTGYARISDKIKLEKAKLLKQQHQDVSSTSESKVGVKNTVNYQTATSLDGSQRLKGYSASAATNLLSSTMASAPELNSNIVQENVGVIQLNPEQEEFSMRVLASSTRRDSGFSPIYGFRPPNILSDSSSKARVDLSGRISSV</sequence>
<feature type="compositionally biased region" description="Polar residues" evidence="1">
    <location>
        <begin position="169"/>
        <end position="182"/>
    </location>
</feature>
<proteinExistence type="predicted"/>
<feature type="region of interest" description="Disordered" evidence="1">
    <location>
        <begin position="158"/>
        <end position="182"/>
    </location>
</feature>
<feature type="compositionally biased region" description="Basic and acidic residues" evidence="1">
    <location>
        <begin position="225"/>
        <end position="240"/>
    </location>
</feature>
<comment type="caution">
    <text evidence="2">The sequence shown here is derived from an EMBL/GenBank/DDBJ whole genome shotgun (WGS) entry which is preliminary data.</text>
</comment>
<protein>
    <submittedName>
        <fullName evidence="2">Uncharacterized protein</fullName>
    </submittedName>
</protein>
<reference evidence="2 3" key="1">
    <citation type="journal article" date="2015" name="Mol. Biochem. Parasitol.">
        <title>Identification of polymorphic genes for use in assemblage B genotyping assays through comparative genomics of multiple assemblage B Giardia duodenalis isolates.</title>
        <authorList>
            <person name="Wielinga C."/>
            <person name="Thompson R.C."/>
            <person name="Monis P."/>
            <person name="Ryan U."/>
        </authorList>
    </citation>
    <scope>NUCLEOTIDE SEQUENCE [LARGE SCALE GENOMIC DNA]</scope>
    <source>
        <strain evidence="2 3">BAH15c1</strain>
    </source>
</reference>
<feature type="compositionally biased region" description="Low complexity" evidence="1">
    <location>
        <begin position="432"/>
        <end position="447"/>
    </location>
</feature>
<evidence type="ECO:0000256" key="1">
    <source>
        <dbReference type="SAM" id="MobiDB-lite"/>
    </source>
</evidence>
<dbReference type="Proteomes" id="UP000070089">
    <property type="component" value="Unassembled WGS sequence"/>
</dbReference>
<feature type="compositionally biased region" description="Basic and acidic residues" evidence="1">
    <location>
        <begin position="270"/>
        <end position="280"/>
    </location>
</feature>
<accession>A0A132NUG2</accession>
<feature type="region of interest" description="Disordered" evidence="1">
    <location>
        <begin position="200"/>
        <end position="249"/>
    </location>
</feature>
<dbReference type="EMBL" id="JXTI01000059">
    <property type="protein sequence ID" value="KWX13713.1"/>
    <property type="molecule type" value="Genomic_DNA"/>
</dbReference>
<gene>
    <name evidence="2" type="ORF">QR46_2298</name>
</gene>